<dbReference type="AlphaFoldDB" id="M1LS84"/>
<dbReference type="Proteomes" id="UP000011728">
    <property type="component" value="Chromosome"/>
</dbReference>
<dbReference type="EMBL" id="CP004121">
    <property type="protein sequence ID" value="AGF55800.1"/>
    <property type="molecule type" value="Genomic_DNA"/>
</dbReference>
<reference evidence="1 2" key="1">
    <citation type="submission" date="2013-02" db="EMBL/GenBank/DDBJ databases">
        <title>Genome sequence of Clostridium saccharoperbutylacetonicum N1-4(HMT).</title>
        <authorList>
            <person name="Poehlein A."/>
            <person name="Daniel R."/>
        </authorList>
    </citation>
    <scope>NUCLEOTIDE SEQUENCE [LARGE SCALE GENOMIC DNA]</scope>
    <source>
        <strain evidence="2">N1-4(HMT)</strain>
    </source>
</reference>
<dbReference type="eggNOG" id="ENOG502Z9ZI">
    <property type="taxonomic scope" value="Bacteria"/>
</dbReference>
<evidence type="ECO:0000313" key="1">
    <source>
        <dbReference type="EMBL" id="AGF55800.1"/>
    </source>
</evidence>
<gene>
    <name evidence="1" type="ORF">Cspa_c20340</name>
</gene>
<protein>
    <submittedName>
        <fullName evidence="1">Uncharacterized protein</fullName>
    </submittedName>
</protein>
<dbReference type="OrthoDB" id="8453416at2"/>
<proteinExistence type="predicted"/>
<keyword evidence="2" id="KW-1185">Reference proteome</keyword>
<dbReference type="PATRIC" id="fig|931276.5.peg.2028"/>
<accession>M1LS84</accession>
<name>M1LS84_9CLOT</name>
<dbReference type="KEGG" id="csr:Cspa_c20340"/>
<dbReference type="HOGENOM" id="CLU_1624283_0_0_9"/>
<evidence type="ECO:0000313" key="2">
    <source>
        <dbReference type="Proteomes" id="UP000011728"/>
    </source>
</evidence>
<organism evidence="1 2">
    <name type="scientific">Clostridium saccharoperbutylacetonicum N1-4(HMT)</name>
    <dbReference type="NCBI Taxonomy" id="931276"/>
    <lineage>
        <taxon>Bacteria</taxon>
        <taxon>Bacillati</taxon>
        <taxon>Bacillota</taxon>
        <taxon>Clostridia</taxon>
        <taxon>Eubacteriales</taxon>
        <taxon>Clostridiaceae</taxon>
        <taxon>Clostridium</taxon>
    </lineage>
</organism>
<sequence>MTSSMLRYQGIELLTNYLWKDASVENKSNAKKLMEELIINRFQNFYVQDQGGFSLYPKSQDATLDGTGTALSLFDSTGMLSRDKQKLLWGNSNNQLIDLGIKQTSTLRESDFTSIINGKDINSIRLYKGELNSTNYEENVAGIIYPKETTVLYSASVYESSFL</sequence>